<keyword evidence="1 3" id="KW-0597">Phosphoprotein</keyword>
<dbReference type="PRINTS" id="PR00038">
    <property type="entry name" value="HTHLUXR"/>
</dbReference>
<dbReference type="OrthoDB" id="570944at2"/>
<dbReference type="SUPFAM" id="SSF52172">
    <property type="entry name" value="CheY-like"/>
    <property type="match status" value="1"/>
</dbReference>
<dbReference type="Gene3D" id="3.40.50.2300">
    <property type="match status" value="1"/>
</dbReference>
<proteinExistence type="predicted"/>
<dbReference type="PROSITE" id="PS50110">
    <property type="entry name" value="RESPONSE_REGULATORY"/>
    <property type="match status" value="1"/>
</dbReference>
<dbReference type="eggNOG" id="COG2197">
    <property type="taxonomic scope" value="Bacteria"/>
</dbReference>
<dbReference type="PANTHER" id="PTHR43214:SF43">
    <property type="entry name" value="TWO-COMPONENT RESPONSE REGULATOR"/>
    <property type="match status" value="1"/>
</dbReference>
<dbReference type="SMART" id="SM00448">
    <property type="entry name" value="REC"/>
    <property type="match status" value="1"/>
</dbReference>
<dbReference type="AlphaFoldDB" id="K9VTR1"/>
<dbReference type="InterPro" id="IPR001789">
    <property type="entry name" value="Sig_transdc_resp-reg_receiver"/>
</dbReference>
<dbReference type="CDD" id="cd17535">
    <property type="entry name" value="REC_NarL-like"/>
    <property type="match status" value="1"/>
</dbReference>
<dbReference type="Pfam" id="PF00196">
    <property type="entry name" value="GerE"/>
    <property type="match status" value="1"/>
</dbReference>
<dbReference type="InterPro" id="IPR000792">
    <property type="entry name" value="Tscrpt_reg_LuxR_C"/>
</dbReference>
<dbReference type="GO" id="GO:0000160">
    <property type="term" value="P:phosphorelay signal transduction system"/>
    <property type="evidence" value="ECO:0007669"/>
    <property type="project" value="InterPro"/>
</dbReference>
<dbReference type="InterPro" id="IPR058245">
    <property type="entry name" value="NreC/VraR/RcsB-like_REC"/>
</dbReference>
<dbReference type="GO" id="GO:0006355">
    <property type="term" value="P:regulation of DNA-templated transcription"/>
    <property type="evidence" value="ECO:0007669"/>
    <property type="project" value="InterPro"/>
</dbReference>
<evidence type="ECO:0000259" key="4">
    <source>
        <dbReference type="PROSITE" id="PS50043"/>
    </source>
</evidence>
<dbReference type="PROSITE" id="PS50043">
    <property type="entry name" value="HTH_LUXR_2"/>
    <property type="match status" value="1"/>
</dbReference>
<feature type="domain" description="HTH luxR-type" evidence="4">
    <location>
        <begin position="150"/>
        <end position="215"/>
    </location>
</feature>
<evidence type="ECO:0000259" key="5">
    <source>
        <dbReference type="PROSITE" id="PS50110"/>
    </source>
</evidence>
<dbReference type="HOGENOM" id="CLU_000445_90_10_3"/>
<evidence type="ECO:0000313" key="6">
    <source>
        <dbReference type="EMBL" id="AFZ10954.1"/>
    </source>
</evidence>
<dbReference type="SUPFAM" id="SSF46894">
    <property type="entry name" value="C-terminal effector domain of the bipartite response regulators"/>
    <property type="match status" value="1"/>
</dbReference>
<organism evidence="6 7">
    <name type="scientific">Phormidium nigroviride PCC 7112</name>
    <dbReference type="NCBI Taxonomy" id="179408"/>
    <lineage>
        <taxon>Bacteria</taxon>
        <taxon>Bacillati</taxon>
        <taxon>Cyanobacteriota</taxon>
        <taxon>Cyanophyceae</taxon>
        <taxon>Oscillatoriophycideae</taxon>
        <taxon>Oscillatoriales</taxon>
        <taxon>Oscillatoriaceae</taxon>
        <taxon>Phormidium</taxon>
    </lineage>
</organism>
<accession>K9VTR1</accession>
<evidence type="ECO:0000256" key="2">
    <source>
        <dbReference type="ARBA" id="ARBA00023125"/>
    </source>
</evidence>
<dbReference type="Proteomes" id="UP000010478">
    <property type="component" value="Plasmid pOSC7112.04"/>
</dbReference>
<dbReference type="CDD" id="cd06170">
    <property type="entry name" value="LuxR_C_like"/>
    <property type="match status" value="1"/>
</dbReference>
<dbReference type="PROSITE" id="PS00622">
    <property type="entry name" value="HTH_LUXR_1"/>
    <property type="match status" value="1"/>
</dbReference>
<protein>
    <submittedName>
        <fullName evidence="6">Two component transcriptional regulator, LuxR family</fullName>
    </submittedName>
</protein>
<sequence>MTAKSATKPLTILIVEDDPMMQMGLSRLLAAQPHFAIAGQVEDGNSAIASALELKPDIVLMDIGLPDIDGIAAASQIKAALPDTRIVMLTSHSSDTEVLASLSCGADAYCIKGTSPEQLLLAINAVKEGSAYLDAKIASCVIQNLRMPVQNCEKSQFSKREMTVLKLLVEGKSNKEIGAQLSLSPNTIKGHVKAILGKMEVNDRVQAAVIAMRNGLV</sequence>
<evidence type="ECO:0000256" key="3">
    <source>
        <dbReference type="PROSITE-ProRule" id="PRU00169"/>
    </source>
</evidence>
<dbReference type="InterPro" id="IPR016032">
    <property type="entry name" value="Sig_transdc_resp-reg_C-effctor"/>
</dbReference>
<feature type="domain" description="Response regulatory" evidence="5">
    <location>
        <begin position="11"/>
        <end position="127"/>
    </location>
</feature>
<dbReference type="GO" id="GO:0003677">
    <property type="term" value="F:DNA binding"/>
    <property type="evidence" value="ECO:0007669"/>
    <property type="project" value="UniProtKB-KW"/>
</dbReference>
<name>K9VTR1_9CYAN</name>
<dbReference type="InterPro" id="IPR039420">
    <property type="entry name" value="WalR-like"/>
</dbReference>
<gene>
    <name evidence="6" type="ORF">Osc7112_6874</name>
</gene>
<keyword evidence="7" id="KW-1185">Reference proteome</keyword>
<geneLocation type="plasmid" evidence="6 7">
    <name>pOSC7112.04</name>
</geneLocation>
<dbReference type="SMART" id="SM00421">
    <property type="entry name" value="HTH_LUXR"/>
    <property type="match status" value="1"/>
</dbReference>
<keyword evidence="6" id="KW-0614">Plasmid</keyword>
<feature type="modified residue" description="4-aspartylphosphate" evidence="3">
    <location>
        <position position="62"/>
    </location>
</feature>
<dbReference type="Pfam" id="PF00072">
    <property type="entry name" value="Response_reg"/>
    <property type="match status" value="1"/>
</dbReference>
<evidence type="ECO:0000313" key="7">
    <source>
        <dbReference type="Proteomes" id="UP000010478"/>
    </source>
</evidence>
<evidence type="ECO:0000256" key="1">
    <source>
        <dbReference type="ARBA" id="ARBA00022553"/>
    </source>
</evidence>
<dbReference type="EMBL" id="CP003618">
    <property type="protein sequence ID" value="AFZ10954.1"/>
    <property type="molecule type" value="Genomic_DNA"/>
</dbReference>
<dbReference type="KEGG" id="oni:Osc7112_6874"/>
<dbReference type="InterPro" id="IPR011006">
    <property type="entry name" value="CheY-like_superfamily"/>
</dbReference>
<dbReference type="RefSeq" id="WP_015211828.1">
    <property type="nucleotide sequence ID" value="NC_019764.1"/>
</dbReference>
<reference evidence="6 7" key="1">
    <citation type="submission" date="2012-05" db="EMBL/GenBank/DDBJ databases">
        <title>Finished plasmid 4 of genome of Oscillatoria sp. PCC 7112.</title>
        <authorList>
            <consortium name="US DOE Joint Genome Institute"/>
            <person name="Gugger M."/>
            <person name="Coursin T."/>
            <person name="Rippka R."/>
            <person name="Tandeau De Marsac N."/>
            <person name="Huntemann M."/>
            <person name="Wei C.-L."/>
            <person name="Han J."/>
            <person name="Detter J.C."/>
            <person name="Han C."/>
            <person name="Tapia R."/>
            <person name="Davenport K."/>
            <person name="Daligault H."/>
            <person name="Erkkila T."/>
            <person name="Gu W."/>
            <person name="Munk A.C.C."/>
            <person name="Teshima H."/>
            <person name="Xu Y."/>
            <person name="Chain P."/>
            <person name="Chen A."/>
            <person name="Krypides N."/>
            <person name="Mavromatis K."/>
            <person name="Markowitz V."/>
            <person name="Szeto E."/>
            <person name="Ivanova N."/>
            <person name="Mikhailova N."/>
            <person name="Ovchinnikova G."/>
            <person name="Pagani I."/>
            <person name="Pati A."/>
            <person name="Goodwin L."/>
            <person name="Peters L."/>
            <person name="Pitluck S."/>
            <person name="Woyke T."/>
            <person name="Kerfeld C."/>
        </authorList>
    </citation>
    <scope>NUCLEOTIDE SEQUENCE [LARGE SCALE GENOMIC DNA]</scope>
    <source>
        <strain evidence="6 7">PCC 7112</strain>
        <plasmid evidence="6 7">pOSC7112.04</plasmid>
    </source>
</reference>
<dbReference type="PANTHER" id="PTHR43214">
    <property type="entry name" value="TWO-COMPONENT RESPONSE REGULATOR"/>
    <property type="match status" value="1"/>
</dbReference>
<keyword evidence="2" id="KW-0238">DNA-binding</keyword>